<dbReference type="EMBL" id="APLF01000009">
    <property type="protein sequence ID" value="EMY80915.1"/>
    <property type="molecule type" value="Genomic_DNA"/>
</dbReference>
<proteinExistence type="predicted"/>
<evidence type="ECO:0008006" key="3">
    <source>
        <dbReference type="Google" id="ProtNLM"/>
    </source>
</evidence>
<dbReference type="STRING" id="1189619.pgond44_10151"/>
<sequence>MKNYRKQKKLIVILIFASILLSCQSEKKVSEKQDYLRWVGDIEQNDKIDQLDFKACHGDDEILQYFNLGEGPIYSGEKSAILNIFKSRYIPLADKEQNGLIRIRFFVNCKGKAGRFRIFQSDYNYQEIKFDNRIVTQLADITKSIENWKVLYRREVPVDYYMYLIFKITNGQLTEILP</sequence>
<reference evidence="1 2" key="1">
    <citation type="journal article" date="2014" name="Genome Biol. Evol.">
        <title>Extensive gene acquisition in the extremely psychrophilic bacterial species Psychroflexus torquis and the link to sea-ice ecosystem specialism.</title>
        <authorList>
            <person name="Feng S."/>
            <person name="Powell S.M."/>
            <person name="Wilson R."/>
            <person name="Bowman J.P."/>
        </authorList>
    </citation>
    <scope>NUCLEOTIDE SEQUENCE [LARGE SCALE GENOMIC DNA]</scope>
    <source>
        <strain evidence="1 2">ACAM 44</strain>
    </source>
</reference>
<dbReference type="AlphaFoldDB" id="N1WPN0"/>
<dbReference type="eggNOG" id="ENOG5032RUC">
    <property type="taxonomic scope" value="Bacteria"/>
</dbReference>
<dbReference type="RefSeq" id="WP_003441031.1">
    <property type="nucleotide sequence ID" value="NZ_APLF01000009.1"/>
</dbReference>
<organism evidence="1 2">
    <name type="scientific">Psychroflexus gondwanensis ACAM 44</name>
    <dbReference type="NCBI Taxonomy" id="1189619"/>
    <lineage>
        <taxon>Bacteria</taxon>
        <taxon>Pseudomonadati</taxon>
        <taxon>Bacteroidota</taxon>
        <taxon>Flavobacteriia</taxon>
        <taxon>Flavobacteriales</taxon>
        <taxon>Flavobacteriaceae</taxon>
        <taxon>Psychroflexus</taxon>
    </lineage>
</organism>
<protein>
    <recommendedName>
        <fullName evidence="3">Lipoprotein</fullName>
    </recommendedName>
</protein>
<dbReference type="Proteomes" id="UP000012317">
    <property type="component" value="Unassembled WGS sequence"/>
</dbReference>
<gene>
    <name evidence="1" type="ORF">pgond44_10151</name>
</gene>
<name>N1WPN0_9FLAO</name>
<evidence type="ECO:0000313" key="1">
    <source>
        <dbReference type="EMBL" id="EMY80915.1"/>
    </source>
</evidence>
<comment type="caution">
    <text evidence="1">The sequence shown here is derived from an EMBL/GenBank/DDBJ whole genome shotgun (WGS) entry which is preliminary data.</text>
</comment>
<dbReference type="PROSITE" id="PS51257">
    <property type="entry name" value="PROKAR_LIPOPROTEIN"/>
    <property type="match status" value="1"/>
</dbReference>
<keyword evidence="2" id="KW-1185">Reference proteome</keyword>
<accession>N1WPN0</accession>
<evidence type="ECO:0000313" key="2">
    <source>
        <dbReference type="Proteomes" id="UP000012317"/>
    </source>
</evidence>